<dbReference type="Pfam" id="PF08327">
    <property type="entry name" value="AHSA1"/>
    <property type="match status" value="1"/>
</dbReference>
<dbReference type="RefSeq" id="WP_063182787.1">
    <property type="nucleotide sequence ID" value="NZ_LQRA01000055.1"/>
</dbReference>
<evidence type="ECO:0000313" key="4">
    <source>
        <dbReference type="Proteomes" id="UP000076563"/>
    </source>
</evidence>
<feature type="domain" description="Activator of Hsp90 ATPase homologue 1/2-like C-terminal" evidence="2">
    <location>
        <begin position="19"/>
        <end position="144"/>
    </location>
</feature>
<name>A0A163XXM4_9BACL</name>
<evidence type="ECO:0000256" key="1">
    <source>
        <dbReference type="ARBA" id="ARBA00006817"/>
    </source>
</evidence>
<evidence type="ECO:0000313" key="3">
    <source>
        <dbReference type="EMBL" id="KZE78606.1"/>
    </source>
</evidence>
<reference evidence="4" key="1">
    <citation type="submission" date="2016-01" db="EMBL/GenBank/DDBJ databases">
        <title>Draft genome of Chromobacterium sp. F49.</title>
        <authorList>
            <person name="Hong K.W."/>
        </authorList>
    </citation>
    <scope>NUCLEOTIDE SEQUENCE [LARGE SCALE GENOMIC DNA]</scope>
    <source>
        <strain evidence="4">M63</strain>
    </source>
</reference>
<dbReference type="Proteomes" id="UP000076563">
    <property type="component" value="Unassembled WGS sequence"/>
</dbReference>
<dbReference type="STRING" id="1007103.GCA_000213315_05475"/>
<keyword evidence="4" id="KW-1185">Reference proteome</keyword>
<proteinExistence type="inferred from homology"/>
<accession>A0A163XXM4</accession>
<dbReference type="SUPFAM" id="SSF55961">
    <property type="entry name" value="Bet v1-like"/>
    <property type="match status" value="1"/>
</dbReference>
<dbReference type="InterPro" id="IPR013538">
    <property type="entry name" value="ASHA1/2-like_C"/>
</dbReference>
<protein>
    <submittedName>
        <fullName evidence="3">Polyketide cyclase</fullName>
    </submittedName>
</protein>
<sequence length="154" mass="17287">MNERFVKHATFAVERTYAASPERVYQAWADPVAKAKWFSKPEIFDFRVGGREYSSGGPSEGPVFTFDASYQEIVPEQRIVYTYTLDSGSTRVSVSNTTVELIKLEGGTKLIFTEQGAFFDGHDTPEIREHGTNLMLDALGKAFEEENGHEHGEK</sequence>
<evidence type="ECO:0000259" key="2">
    <source>
        <dbReference type="Pfam" id="PF08327"/>
    </source>
</evidence>
<dbReference type="EMBL" id="LQRA01000055">
    <property type="protein sequence ID" value="KZE78606.1"/>
    <property type="molecule type" value="Genomic_DNA"/>
</dbReference>
<gene>
    <name evidence="3" type="ORF">AV654_02315</name>
</gene>
<comment type="similarity">
    <text evidence="1">Belongs to the AHA1 family.</text>
</comment>
<dbReference type="AlphaFoldDB" id="A0A163XXM4"/>
<dbReference type="CDD" id="cd08900">
    <property type="entry name" value="SRPBCC_CalC_Aha1-like_7"/>
    <property type="match status" value="1"/>
</dbReference>
<dbReference type="InterPro" id="IPR023393">
    <property type="entry name" value="START-like_dom_sf"/>
</dbReference>
<dbReference type="OrthoDB" id="9803476at2"/>
<dbReference type="eggNOG" id="COG3832">
    <property type="taxonomic scope" value="Bacteria"/>
</dbReference>
<dbReference type="Gene3D" id="3.30.530.20">
    <property type="match status" value="1"/>
</dbReference>
<organism evidence="3 4">
    <name type="scientific">Paenibacillus elgii</name>
    <dbReference type="NCBI Taxonomy" id="189691"/>
    <lineage>
        <taxon>Bacteria</taxon>
        <taxon>Bacillati</taxon>
        <taxon>Bacillota</taxon>
        <taxon>Bacilli</taxon>
        <taxon>Bacillales</taxon>
        <taxon>Paenibacillaceae</taxon>
        <taxon>Paenibacillus</taxon>
    </lineage>
</organism>
<comment type="caution">
    <text evidence="3">The sequence shown here is derived from an EMBL/GenBank/DDBJ whole genome shotgun (WGS) entry which is preliminary data.</text>
</comment>